<gene>
    <name evidence="1" type="ORF">R3P38DRAFT_829320</name>
</gene>
<evidence type="ECO:0000313" key="1">
    <source>
        <dbReference type="EMBL" id="KAK7031853.1"/>
    </source>
</evidence>
<dbReference type="Proteomes" id="UP001362999">
    <property type="component" value="Unassembled WGS sequence"/>
</dbReference>
<protein>
    <recommendedName>
        <fullName evidence="3">F-box domain-containing protein</fullName>
    </recommendedName>
</protein>
<comment type="caution">
    <text evidence="1">The sequence shown here is derived from an EMBL/GenBank/DDBJ whole genome shotgun (WGS) entry which is preliminary data.</text>
</comment>
<keyword evidence="2" id="KW-1185">Reference proteome</keyword>
<dbReference type="EMBL" id="JAWWNJ010000024">
    <property type="protein sequence ID" value="KAK7031853.1"/>
    <property type="molecule type" value="Genomic_DNA"/>
</dbReference>
<dbReference type="AlphaFoldDB" id="A0AAW0BZT3"/>
<sequence>MALTLTLEDAQGILNASVAILHSNAPPSVGDLEALAVFREIMHLYPSLDASNPDALSPEQYARSLNRFYTLLKGVLSPLRRFPPELLGLIFTFCRDHCLEAGYTVCDERHTLMALGEVCCRWRAVLRSMRAVWNHLHFSTSAMKPCNAEVTQHLLGLSGAMRLSLCFSTMEDDDSSEGSADYIEESEAETVDVKQAGVEDSDVEQVDDAGTIVTAPIPFVIIPLTPEDIREAVQGFPTLGVLGSVADRLEHLELQATSDDLRFCGFAECEDTEYSILSSLTIRIIDLEHVFLERQLTAFRVAPSLQTLVIAGESASYMHDGSRHYSSIGDPDFPWNQLTNLILDIDIIVFEAREILCQCGAVEIATFSRLAGDDEERLGLRMTFPVVTTLHNLRELSIASDTFYASDILEGLSLPNLESLTINAWDSNFVPVLRDLQATSKFTLLHFSLLGYYKVEDICRLLSQTPSLKTLEILYCDRENALFEALTYTAPQSERSTPLLRLSNLRILTLDPSRMFGPVECPENLVKLMDSLSHFSGGCETPCPNLETLRISLPIFLSEERRKIIKEQLAGPVCADGFNLVYRRRTWVKYYIVTVNTDVVLDCDYRILKLLYHMK</sequence>
<evidence type="ECO:0000313" key="2">
    <source>
        <dbReference type="Proteomes" id="UP001362999"/>
    </source>
</evidence>
<accession>A0AAW0BZT3</accession>
<evidence type="ECO:0008006" key="3">
    <source>
        <dbReference type="Google" id="ProtNLM"/>
    </source>
</evidence>
<reference evidence="1 2" key="1">
    <citation type="journal article" date="2024" name="J Genomics">
        <title>Draft genome sequencing and assembly of Favolaschia claudopus CIRM-BRFM 2984 isolated from oak limbs.</title>
        <authorList>
            <person name="Navarro D."/>
            <person name="Drula E."/>
            <person name="Chaduli D."/>
            <person name="Cazenave R."/>
            <person name="Ahrendt S."/>
            <person name="Wang J."/>
            <person name="Lipzen A."/>
            <person name="Daum C."/>
            <person name="Barry K."/>
            <person name="Grigoriev I.V."/>
            <person name="Favel A."/>
            <person name="Rosso M.N."/>
            <person name="Martin F."/>
        </authorList>
    </citation>
    <scope>NUCLEOTIDE SEQUENCE [LARGE SCALE GENOMIC DNA]</scope>
    <source>
        <strain evidence="1 2">CIRM-BRFM 2984</strain>
    </source>
</reference>
<proteinExistence type="predicted"/>
<dbReference type="Gene3D" id="3.80.10.10">
    <property type="entry name" value="Ribonuclease Inhibitor"/>
    <property type="match status" value="1"/>
</dbReference>
<organism evidence="1 2">
    <name type="scientific">Favolaschia claudopus</name>
    <dbReference type="NCBI Taxonomy" id="2862362"/>
    <lineage>
        <taxon>Eukaryota</taxon>
        <taxon>Fungi</taxon>
        <taxon>Dikarya</taxon>
        <taxon>Basidiomycota</taxon>
        <taxon>Agaricomycotina</taxon>
        <taxon>Agaricomycetes</taxon>
        <taxon>Agaricomycetidae</taxon>
        <taxon>Agaricales</taxon>
        <taxon>Marasmiineae</taxon>
        <taxon>Mycenaceae</taxon>
        <taxon>Favolaschia</taxon>
    </lineage>
</organism>
<dbReference type="InterPro" id="IPR032675">
    <property type="entry name" value="LRR_dom_sf"/>
</dbReference>
<dbReference type="SUPFAM" id="SSF52047">
    <property type="entry name" value="RNI-like"/>
    <property type="match status" value="1"/>
</dbReference>
<name>A0AAW0BZT3_9AGAR</name>